<feature type="region of interest" description="Disordered" evidence="2">
    <location>
        <begin position="461"/>
        <end position="481"/>
    </location>
</feature>
<feature type="domain" description="Ubinuclein middle" evidence="4">
    <location>
        <begin position="339"/>
        <end position="542"/>
    </location>
</feature>
<feature type="region of interest" description="Disordered" evidence="2">
    <location>
        <begin position="612"/>
        <end position="653"/>
    </location>
</feature>
<dbReference type="GO" id="GO:0006325">
    <property type="term" value="P:chromatin organization"/>
    <property type="evidence" value="ECO:0007669"/>
    <property type="project" value="TreeGrafter"/>
</dbReference>
<name>A0A443SKJ5_9ACAR</name>
<feature type="domain" description="Hpc2-related" evidence="3">
    <location>
        <begin position="116"/>
        <end position="161"/>
    </location>
</feature>
<feature type="compositionally biased region" description="Polar residues" evidence="2">
    <location>
        <begin position="796"/>
        <end position="820"/>
    </location>
</feature>
<feature type="compositionally biased region" description="Low complexity" evidence="2">
    <location>
        <begin position="711"/>
        <end position="727"/>
    </location>
</feature>
<organism evidence="5 6">
    <name type="scientific">Leptotrombidium deliense</name>
    <dbReference type="NCBI Taxonomy" id="299467"/>
    <lineage>
        <taxon>Eukaryota</taxon>
        <taxon>Metazoa</taxon>
        <taxon>Ecdysozoa</taxon>
        <taxon>Arthropoda</taxon>
        <taxon>Chelicerata</taxon>
        <taxon>Arachnida</taxon>
        <taxon>Acari</taxon>
        <taxon>Acariformes</taxon>
        <taxon>Trombidiformes</taxon>
        <taxon>Prostigmata</taxon>
        <taxon>Anystina</taxon>
        <taxon>Parasitengona</taxon>
        <taxon>Trombiculoidea</taxon>
        <taxon>Trombiculidae</taxon>
        <taxon>Leptotrombidium</taxon>
    </lineage>
</organism>
<evidence type="ECO:0000259" key="3">
    <source>
        <dbReference type="Pfam" id="PF08729"/>
    </source>
</evidence>
<protein>
    <submittedName>
        <fullName evidence="5">Ubinuclein-2-like protein</fullName>
    </submittedName>
</protein>
<sequence>MQKRVAFTTIKDSDVQPKETLFSDSSHLKKDKKSDGKTHRFVLKLPETTDDTFPEYSYLDLLKSVDGSADECDDEIRADDDPFNAQDEAEERKLKEIAKKFEAKYGPKSKSYIDLEDFIDKGMGYDENDPFIDNEEAYDELIPSTLTTKYGGFYINCGQLDFKPLCEEEEDENKDSDEINKPVIKKRKRDIDSQVPGLKRKRLNNGGKLSSLVKAKRDKYPGGTVAQLLKQEKQKQQSLLENVSKGNDGITNFKPKRNVILDDDEDEDEDEVEEVEKDGKDDSEIKVKVNAGSIDSVIESVVKGGNAVVNGTVNTNTSGNSSDGSEGNVQLSTMQFPKLPDQLPSGLSDALDKIKELRLVNFEGKQKFFKDNDVNKVLLDIEIKCREQPNNIRHQVYTYLSSLLPYTKETLMKRGKKLRLESEENKIHLALASLRDEVAKIMSEIQKQYHENHKSAMSLWDKDTQNGKHPSEEGSEANSNVPKTFKWSERARCLLKNVVNIKKSLTDPAAIKNQSEDEYLGLFFESEVKPIWPKGWISTKTLMDEYQSSVKSKPTEVTVCSKVQTSKPTPAISFIKKPQPVPQSSITSSGLVNTSSTGIVLASQSRAPVLATVNPKSDRTTGNKSATNTPVNLSSKETDARHHSAGNATSKPEGLMCSVDKFITTAISSATAALPKSSKAASPPPNNVVISSTNAKCVPVVTSAITYVGQSSRSSPNSLLSKSNPSNTPVVVSGGTSSQQRQKQQSLSHQATVSQSHQQQPQSQSTSQRSSQKSSKLEVANLSFTNQALEKIIKNSLGNYPNSNPSSSEKTQSNQRTAKVQQQIQQQSCSQQQSKHFPGIEYAFEHEICKSLSEGKNNQRQESKSSQLKQVQQTQQASAVTSRSSPLPPFQRSTSVPSVKPSLANTKTTESKPMVTISPVQQQQINRSVSQSTSTFNHASHPIPVNSATSTTPYASHNIAQLGSFLFGQNAYSYPTHLLNNYNLNAFINASQAAVTTSSSNSSNSQYQFNLMHHTYAAPPPSGDGRR</sequence>
<feature type="compositionally biased region" description="Acidic residues" evidence="2">
    <location>
        <begin position="261"/>
        <end position="276"/>
    </location>
</feature>
<dbReference type="GO" id="GO:0005634">
    <property type="term" value="C:nucleus"/>
    <property type="evidence" value="ECO:0007669"/>
    <property type="project" value="TreeGrafter"/>
</dbReference>
<keyword evidence="6" id="KW-1185">Reference proteome</keyword>
<reference evidence="5 6" key="1">
    <citation type="journal article" date="2018" name="Gigascience">
        <title>Genomes of trombidid mites reveal novel predicted allergens and laterally-transferred genes associated with secondary metabolism.</title>
        <authorList>
            <person name="Dong X."/>
            <person name="Chaisiri K."/>
            <person name="Xia D."/>
            <person name="Armstrong S.D."/>
            <person name="Fang Y."/>
            <person name="Donnelly M.J."/>
            <person name="Kadowaki T."/>
            <person name="McGarry J.W."/>
            <person name="Darby A.C."/>
            <person name="Makepeace B.L."/>
        </authorList>
    </citation>
    <scope>NUCLEOTIDE SEQUENCE [LARGE SCALE GENOMIC DNA]</scope>
    <source>
        <strain evidence="5">UoL-UT</strain>
    </source>
</reference>
<dbReference type="AlphaFoldDB" id="A0A443SKJ5"/>
<feature type="compositionally biased region" description="Low complexity" evidence="2">
    <location>
        <begin position="821"/>
        <end position="832"/>
    </location>
</feature>
<evidence type="ECO:0000256" key="2">
    <source>
        <dbReference type="SAM" id="MobiDB-lite"/>
    </source>
</evidence>
<evidence type="ECO:0000313" key="6">
    <source>
        <dbReference type="Proteomes" id="UP000288716"/>
    </source>
</evidence>
<feature type="region of interest" description="Disordered" evidence="2">
    <location>
        <begin position="254"/>
        <end position="281"/>
    </location>
</feature>
<feature type="compositionally biased region" description="Polar residues" evidence="2">
    <location>
        <begin position="622"/>
        <end position="635"/>
    </location>
</feature>
<dbReference type="InterPro" id="IPR026947">
    <property type="entry name" value="UBN_middle_dom"/>
</dbReference>
<evidence type="ECO:0000259" key="4">
    <source>
        <dbReference type="Pfam" id="PF14075"/>
    </source>
</evidence>
<evidence type="ECO:0000256" key="1">
    <source>
        <dbReference type="ARBA" id="ARBA00022553"/>
    </source>
</evidence>
<feature type="region of interest" description="Disordered" evidence="2">
    <location>
        <begin position="855"/>
        <end position="913"/>
    </location>
</feature>
<feature type="compositionally biased region" description="Low complexity" evidence="2">
    <location>
        <begin position="864"/>
        <end position="885"/>
    </location>
</feature>
<dbReference type="STRING" id="299467.A0A443SKJ5"/>
<dbReference type="PANTHER" id="PTHR21669:SF28">
    <property type="entry name" value="YEMANUCLEIN"/>
    <property type="match status" value="1"/>
</dbReference>
<comment type="caution">
    <text evidence="5">The sequence shown here is derived from an EMBL/GenBank/DDBJ whole genome shotgun (WGS) entry which is preliminary data.</text>
</comment>
<dbReference type="Pfam" id="PF14075">
    <property type="entry name" value="UBN_AB"/>
    <property type="match status" value="1"/>
</dbReference>
<dbReference type="VEuPathDB" id="VectorBase:LDEU004002"/>
<dbReference type="OrthoDB" id="68076at2759"/>
<dbReference type="Pfam" id="PF08729">
    <property type="entry name" value="HUN"/>
    <property type="match status" value="1"/>
</dbReference>
<dbReference type="EMBL" id="NCKV01001619">
    <property type="protein sequence ID" value="RWS28037.1"/>
    <property type="molecule type" value="Genomic_DNA"/>
</dbReference>
<feature type="compositionally biased region" description="Polar residues" evidence="2">
    <location>
        <begin position="891"/>
        <end position="908"/>
    </location>
</feature>
<dbReference type="InterPro" id="IPR014840">
    <property type="entry name" value="HRD"/>
</dbReference>
<accession>A0A443SKJ5</accession>
<feature type="compositionally biased region" description="Basic and acidic residues" evidence="2">
    <location>
        <begin position="461"/>
        <end position="472"/>
    </location>
</feature>
<feature type="compositionally biased region" description="Low complexity" evidence="2">
    <location>
        <begin position="737"/>
        <end position="774"/>
    </location>
</feature>
<dbReference type="Proteomes" id="UP000288716">
    <property type="component" value="Unassembled WGS sequence"/>
</dbReference>
<keyword evidence="1" id="KW-0597">Phosphoprotein</keyword>
<feature type="region of interest" description="Disordered" evidence="2">
    <location>
        <begin position="796"/>
        <end position="832"/>
    </location>
</feature>
<gene>
    <name evidence="5" type="ORF">B4U80_10117</name>
</gene>
<evidence type="ECO:0000313" key="5">
    <source>
        <dbReference type="EMBL" id="RWS28037.1"/>
    </source>
</evidence>
<feature type="region of interest" description="Disordered" evidence="2">
    <location>
        <begin position="710"/>
        <end position="777"/>
    </location>
</feature>
<dbReference type="PANTHER" id="PTHR21669">
    <property type="entry name" value="CAPZ-INTERACTING PROTEIN AND RELATED PROTEINS"/>
    <property type="match status" value="1"/>
</dbReference>
<proteinExistence type="predicted"/>